<dbReference type="OrthoDB" id="9111327at2"/>
<dbReference type="RefSeq" id="WP_139979185.1">
    <property type="nucleotide sequence ID" value="NZ_CP041046.1"/>
</dbReference>
<evidence type="ECO:0000313" key="2">
    <source>
        <dbReference type="EMBL" id="QDE38067.1"/>
    </source>
</evidence>
<dbReference type="Proteomes" id="UP000316093">
    <property type="component" value="Chromosome"/>
</dbReference>
<gene>
    <name evidence="2" type="ORF">FIV34_02075</name>
</gene>
<keyword evidence="3" id="KW-1185">Reference proteome</keyword>
<feature type="transmembrane region" description="Helical" evidence="1">
    <location>
        <begin position="293"/>
        <end position="315"/>
    </location>
</feature>
<feature type="transmembrane region" description="Helical" evidence="1">
    <location>
        <begin position="321"/>
        <end position="343"/>
    </location>
</feature>
<dbReference type="EMBL" id="CP041046">
    <property type="protein sequence ID" value="QDE38067.1"/>
    <property type="molecule type" value="Genomic_DNA"/>
</dbReference>
<feature type="transmembrane region" description="Helical" evidence="1">
    <location>
        <begin position="86"/>
        <end position="104"/>
    </location>
</feature>
<sequence length="389" mass="43653">MNELTPSPALMCANCETVLQGEFCHGCGQSIHSVLRPVSHMLEDAGDIFFHMDERIVHTVPPLYTKPGFLTLEYFSGRRVRYIAPFRLMFVFSLLSFFFMHLAINNVKFGATEGGDKDTMAQFAAAATADDVHELYRTEVRSLLSTENDPNVPAVVKAAMGPVQGMLRDAANRRLAELKAPPIAAPGSGDEDDVKLRHGKVLVFGSDAKEMRFDVHWLPAAVNARLNDGLERLRLNIAQASNPGPQQKEAIHRMFEGFFGVLPQTMFVMVPVFALVLKGFYVFRRRLYVEHLIVALHSHAFLFLSLMLLTLLGFARNAIAPHLGLAGTAITLVEVAMWIWMPLYLLIMQKRVYRQGWGMTILKYWLIGSVYFWLLMIALFVATIIGVSH</sequence>
<name>A0A4Y5YYY8_9GAMM</name>
<dbReference type="Pfam" id="PF12412">
    <property type="entry name" value="DUF3667"/>
    <property type="match status" value="1"/>
</dbReference>
<organism evidence="2 3">
    <name type="scientific">Luteibacter pinisoli</name>
    <dbReference type="NCBI Taxonomy" id="2589080"/>
    <lineage>
        <taxon>Bacteria</taxon>
        <taxon>Pseudomonadati</taxon>
        <taxon>Pseudomonadota</taxon>
        <taxon>Gammaproteobacteria</taxon>
        <taxon>Lysobacterales</taxon>
        <taxon>Rhodanobacteraceae</taxon>
        <taxon>Luteibacter</taxon>
    </lineage>
</organism>
<reference evidence="2 3" key="1">
    <citation type="submission" date="2019-06" db="EMBL/GenBank/DDBJ databases">
        <title>A complete genome sequence for Luteibacter pinisoli MAH-14.</title>
        <authorList>
            <person name="Baltrus D.A."/>
        </authorList>
    </citation>
    <scope>NUCLEOTIDE SEQUENCE [LARGE SCALE GENOMIC DNA]</scope>
    <source>
        <strain evidence="2 3">MAH-14</strain>
    </source>
</reference>
<keyword evidence="1" id="KW-1133">Transmembrane helix</keyword>
<dbReference type="AlphaFoldDB" id="A0A4Y5YYY8"/>
<accession>A0A4Y5YYY8</accession>
<proteinExistence type="predicted"/>
<keyword evidence="1" id="KW-0472">Membrane</keyword>
<dbReference type="KEGG" id="lpy:FIV34_02075"/>
<dbReference type="InterPro" id="IPR022134">
    <property type="entry name" value="DUF3667"/>
</dbReference>
<protein>
    <submittedName>
        <fullName evidence="2">DUF3667 domain-containing protein</fullName>
    </submittedName>
</protein>
<feature type="transmembrane region" description="Helical" evidence="1">
    <location>
        <begin position="364"/>
        <end position="387"/>
    </location>
</feature>
<feature type="transmembrane region" description="Helical" evidence="1">
    <location>
        <begin position="261"/>
        <end position="281"/>
    </location>
</feature>
<keyword evidence="1" id="KW-0812">Transmembrane</keyword>
<evidence type="ECO:0000313" key="3">
    <source>
        <dbReference type="Proteomes" id="UP000316093"/>
    </source>
</evidence>
<evidence type="ECO:0000256" key="1">
    <source>
        <dbReference type="SAM" id="Phobius"/>
    </source>
</evidence>